<feature type="region of interest" description="Disordered" evidence="4">
    <location>
        <begin position="1008"/>
        <end position="1028"/>
    </location>
</feature>
<evidence type="ECO:0000259" key="5">
    <source>
        <dbReference type="Pfam" id="PF20147"/>
    </source>
</evidence>
<name>A0A9P7XML1_9FUNG</name>
<evidence type="ECO:0000256" key="3">
    <source>
        <dbReference type="ARBA" id="ARBA00022525"/>
    </source>
</evidence>
<proteinExistence type="predicted"/>
<evidence type="ECO:0000313" key="7">
    <source>
        <dbReference type="Proteomes" id="UP000707451"/>
    </source>
</evidence>
<dbReference type="InterPro" id="IPR045379">
    <property type="entry name" value="Crinkler_N"/>
</dbReference>
<evidence type="ECO:0000256" key="2">
    <source>
        <dbReference type="ARBA" id="ARBA00004613"/>
    </source>
</evidence>
<comment type="caution">
    <text evidence="6">The sequence shown here is derived from an EMBL/GenBank/DDBJ whole genome shotgun (WGS) entry which is preliminary data.</text>
</comment>
<evidence type="ECO:0000256" key="1">
    <source>
        <dbReference type="ARBA" id="ARBA00004340"/>
    </source>
</evidence>
<dbReference type="AlphaFoldDB" id="A0A9P7XML1"/>
<dbReference type="GO" id="GO:0005576">
    <property type="term" value="C:extracellular region"/>
    <property type="evidence" value="ECO:0007669"/>
    <property type="project" value="UniProtKB-SubCell"/>
</dbReference>
<keyword evidence="7" id="KW-1185">Reference proteome</keyword>
<feature type="domain" description="Crinkler effector protein N-terminal" evidence="5">
    <location>
        <begin position="6"/>
        <end position="106"/>
    </location>
</feature>
<gene>
    <name evidence="6" type="ORF">KI688_006613</name>
</gene>
<protein>
    <recommendedName>
        <fullName evidence="5">Crinkler effector protein N-terminal domain-containing protein</fullName>
    </recommendedName>
</protein>
<comment type="subcellular location">
    <subcellularLocation>
        <location evidence="1">Host cell</location>
    </subcellularLocation>
    <subcellularLocation>
        <location evidence="2">Secreted</location>
    </subcellularLocation>
</comment>
<organism evidence="6 7">
    <name type="scientific">Linnemannia hyalina</name>
    <dbReference type="NCBI Taxonomy" id="64524"/>
    <lineage>
        <taxon>Eukaryota</taxon>
        <taxon>Fungi</taxon>
        <taxon>Fungi incertae sedis</taxon>
        <taxon>Mucoromycota</taxon>
        <taxon>Mortierellomycotina</taxon>
        <taxon>Mortierellomycetes</taxon>
        <taxon>Mortierellales</taxon>
        <taxon>Mortierellaceae</taxon>
        <taxon>Linnemannia</taxon>
    </lineage>
</organism>
<dbReference type="Proteomes" id="UP000707451">
    <property type="component" value="Unassembled WGS sequence"/>
</dbReference>
<reference evidence="6" key="1">
    <citation type="submission" date="2021-06" db="EMBL/GenBank/DDBJ databases">
        <title>Genome Sequence of Mortierella hyaline Strain SCG-10, a Cold-Adapted, Nitrate-Reducing Fungus Isolated from Soil in Minnesota, USA.</title>
        <authorList>
            <person name="Aldossari N."/>
        </authorList>
    </citation>
    <scope>NUCLEOTIDE SEQUENCE</scope>
    <source>
        <strain evidence="6">SCG-10</strain>
    </source>
</reference>
<evidence type="ECO:0000313" key="6">
    <source>
        <dbReference type="EMBL" id="KAG9062281.1"/>
    </source>
</evidence>
<sequence>MINNPLTLFCLVDGESTPFPVEIDPTKSIGGLKNLIVNGDQAPAFRDVAAKDLILWRVSIPVVPKKERKEISLADIPSKEELDETDDISDVFAQTPPKKTIHIIVQRPPQVHVPVPSRALTPLPGSLSDSSRPSDLRADIKKIADRFFATGSPASDFLDAYVRGEKSLPVTTVGVKGLPKVLRRGVVDSQDSGPSLLFLDLPNPPLNAGDPIPERFRSNVLLSKLEGMQAQDLPVFGVSGCGKTRSMIEMLCLQWGFYFNAAKKDLGSNDLSQLAEFLDTKTSEEQGPRINTVFARKMTLVLFLSRLLVLKYCLQVPNCRQTFSSDSWAILQVCPHMFRDVFMEFFRKLYDQMKERLFSVSVMESIVRDELLSVRDSLAVHKYTNFSRETKLRLVVDEAQILGDKGSTLFQSSFTEDDLRPMLSPVLNGLRKAGDEKELTIIYCGCGKTRAVIELLSQYWGFYFNASSDDWGSGDMMTLHSTIQKHLDDTKGSFVVDRQANNAYARKITLLLFLSRLLIFKLVHHREGYLSDYVSDAFEDVKGRLIGRGCLPKIKDDTRLLVINDEAQFLGDQFNGSFQSMPSSEDSSRPLLSPILHAFRDIGQHQLTLVTCGAGLSINTLFWVQSSDCLQDDQSKLALDEFLSQEVVEMLFQKFVGRYRPAIACMKTIEDAEDRLVSWAHRHIKGNLCYEISRLHDKHNKYKDQVVESIDSMLGLLMYQRCMFGNHDLVLKEVNPALVEHAFGRIKITRGHAVTVMDEPFVSKAVENYFAAIDPYFVREVRKLMVKSSLIEQGCVFERFMMKVFSETFNIRPLSEWPHQPPISDMCPALVGKVEIVGRREPGLEQSTTHAMVSMEEFMDAHVNHGSTRNNMPVAPFFFPKSNLSGPDLVFFIQIDGARLVPVFVQMKLQQGSANFSERDWNDALSTVSAPKIEDHVKNFRKYCPDNVYISMIVAYPTKWTDKLPAPSELPKDPSGVQQVVINVSDDNFGDIFLQEHVEFIDRLKNARKRSADDGHSNDEDCSKKQRN</sequence>
<dbReference type="Pfam" id="PF20147">
    <property type="entry name" value="Crinkler"/>
    <property type="match status" value="1"/>
</dbReference>
<keyword evidence="3" id="KW-0964">Secreted</keyword>
<accession>A0A9P7XML1</accession>
<evidence type="ECO:0000256" key="4">
    <source>
        <dbReference type="SAM" id="MobiDB-lite"/>
    </source>
</evidence>
<dbReference type="GO" id="GO:0043657">
    <property type="term" value="C:host cell"/>
    <property type="evidence" value="ECO:0007669"/>
    <property type="project" value="UniProtKB-SubCell"/>
</dbReference>
<dbReference type="OrthoDB" id="2393824at2759"/>
<dbReference type="EMBL" id="JAHRHY010000020">
    <property type="protein sequence ID" value="KAG9062281.1"/>
    <property type="molecule type" value="Genomic_DNA"/>
</dbReference>